<organism evidence="11 12">
    <name type="scientific">Bacterioplanoides pacificum</name>
    <dbReference type="NCBI Taxonomy" id="1171596"/>
    <lineage>
        <taxon>Bacteria</taxon>
        <taxon>Pseudomonadati</taxon>
        <taxon>Pseudomonadota</taxon>
        <taxon>Gammaproteobacteria</taxon>
        <taxon>Oceanospirillales</taxon>
        <taxon>Oceanospirillaceae</taxon>
        <taxon>Bacterioplanoides</taxon>
    </lineage>
</organism>
<evidence type="ECO:0000256" key="6">
    <source>
        <dbReference type="ARBA" id="ARBA00022840"/>
    </source>
</evidence>
<proteinExistence type="inferred from homology"/>
<evidence type="ECO:0000256" key="3">
    <source>
        <dbReference type="ARBA" id="ARBA00022490"/>
    </source>
</evidence>
<evidence type="ECO:0000313" key="12">
    <source>
        <dbReference type="Proteomes" id="UP001595722"/>
    </source>
</evidence>
<dbReference type="Gene3D" id="3.40.1190.10">
    <property type="entry name" value="Mur-like, catalytic domain"/>
    <property type="match status" value="1"/>
</dbReference>
<sequence>MTTDKNARLKRMIVGLGMSGLSCARFCQRQGWSFDLCDSREQPTNLSSVQQEFSHSRVVCGPLQGELLASYDELIVSPGVALSEPAIQQAIAAGVTISGDIQLFKQSVKKPVIAITGSNGKSTVTTLVGDILNACGLKALVGGNIGLPALDLTLDSAADVYVLELSSFQLETTTDLGACAATILNLSEDHMDRYSGMADYLAAKQRIFQQAAAAVVNRDDQASQPQQELSQWSFGEQTNAGQQAFGLLQQDGQDWICYAGEPLLSATDIKIKGRHNLANVMAALALVAAAAPQLNINWRDGLEAVRQFAGLAHRCQWVANINGVDCYNDSKGTNVGSTLAAINGLGHADGKIWLLAGGVDKDQSFNDLVKPCQQFVAEVLLFGRDASAIAEDLQGCKTRVVNTLDQAFGLALKAAQPGDVILLSPACASFDQFKNYAVRGEYFCQLVKDAEVSYV</sequence>
<evidence type="ECO:0000256" key="7">
    <source>
        <dbReference type="HAMAP-Rule" id="MF_00639"/>
    </source>
</evidence>
<dbReference type="PANTHER" id="PTHR43692:SF1">
    <property type="entry name" value="UDP-N-ACETYLMURAMOYLALANINE--D-GLUTAMATE LIGASE"/>
    <property type="match status" value="1"/>
</dbReference>
<dbReference type="PANTHER" id="PTHR43692">
    <property type="entry name" value="UDP-N-ACETYLMURAMOYLALANINE--D-GLUTAMATE LIGASE"/>
    <property type="match status" value="1"/>
</dbReference>
<name>A0ABV7VUX3_9GAMM</name>
<dbReference type="EC" id="6.3.2.9" evidence="7 8"/>
<dbReference type="InterPro" id="IPR036615">
    <property type="entry name" value="Mur_ligase_C_dom_sf"/>
</dbReference>
<keyword evidence="3 7" id="KW-0963">Cytoplasm</keyword>
<dbReference type="SUPFAM" id="SSF51984">
    <property type="entry name" value="MurCD N-terminal domain"/>
    <property type="match status" value="1"/>
</dbReference>
<comment type="caution">
    <text evidence="11">The sequence shown here is derived from an EMBL/GenBank/DDBJ whole genome shotgun (WGS) entry which is preliminary data.</text>
</comment>
<keyword evidence="7 8" id="KW-0131">Cell cycle</keyword>
<dbReference type="GO" id="GO:0008764">
    <property type="term" value="F:UDP-N-acetylmuramoylalanine-D-glutamate ligase activity"/>
    <property type="evidence" value="ECO:0007669"/>
    <property type="project" value="UniProtKB-EC"/>
</dbReference>
<dbReference type="SUPFAM" id="SSF53244">
    <property type="entry name" value="MurD-like peptide ligases, peptide-binding domain"/>
    <property type="match status" value="1"/>
</dbReference>
<dbReference type="InterPro" id="IPR005762">
    <property type="entry name" value="MurD"/>
</dbReference>
<evidence type="ECO:0000256" key="1">
    <source>
        <dbReference type="ARBA" id="ARBA00004496"/>
    </source>
</evidence>
<evidence type="ECO:0000259" key="10">
    <source>
        <dbReference type="Pfam" id="PF08245"/>
    </source>
</evidence>
<keyword evidence="7 8" id="KW-0573">Peptidoglycan synthesis</keyword>
<evidence type="ECO:0000256" key="8">
    <source>
        <dbReference type="RuleBase" id="RU003664"/>
    </source>
</evidence>
<evidence type="ECO:0000313" key="11">
    <source>
        <dbReference type="EMBL" id="MFC3681150.1"/>
    </source>
</evidence>
<dbReference type="Gene3D" id="3.90.190.20">
    <property type="entry name" value="Mur ligase, C-terminal domain"/>
    <property type="match status" value="1"/>
</dbReference>
<dbReference type="Gene3D" id="3.40.50.720">
    <property type="entry name" value="NAD(P)-binding Rossmann-like Domain"/>
    <property type="match status" value="1"/>
</dbReference>
<keyword evidence="5 7" id="KW-0547">Nucleotide-binding</keyword>
<dbReference type="HAMAP" id="MF_00639">
    <property type="entry name" value="MurD"/>
    <property type="match status" value="1"/>
</dbReference>
<dbReference type="InterPro" id="IPR004101">
    <property type="entry name" value="Mur_ligase_C"/>
</dbReference>
<keyword evidence="6 7" id="KW-0067">ATP-binding</keyword>
<keyword evidence="7 8" id="KW-0132">Cell division</keyword>
<comment type="pathway">
    <text evidence="2 7 8">Cell wall biogenesis; peptidoglycan biosynthesis.</text>
</comment>
<dbReference type="SUPFAM" id="SSF53623">
    <property type="entry name" value="MurD-like peptide ligases, catalytic domain"/>
    <property type="match status" value="1"/>
</dbReference>
<evidence type="ECO:0000259" key="9">
    <source>
        <dbReference type="Pfam" id="PF02875"/>
    </source>
</evidence>
<keyword evidence="7 8" id="KW-0133">Cell shape</keyword>
<feature type="domain" description="Mur ligase C-terminal" evidence="9">
    <location>
        <begin position="313"/>
        <end position="427"/>
    </location>
</feature>
<dbReference type="InterPro" id="IPR013221">
    <property type="entry name" value="Mur_ligase_cen"/>
</dbReference>
<dbReference type="PROSITE" id="PS51257">
    <property type="entry name" value="PROKAR_LIPOPROTEIN"/>
    <property type="match status" value="1"/>
</dbReference>
<dbReference type="NCBIfam" id="TIGR01087">
    <property type="entry name" value="murD"/>
    <property type="match status" value="1"/>
</dbReference>
<accession>A0ABV7VUX3</accession>
<protein>
    <recommendedName>
        <fullName evidence="7 8">UDP-N-acetylmuramoylalanine--D-glutamate ligase</fullName>
        <ecNumber evidence="7 8">6.3.2.9</ecNumber>
    </recommendedName>
    <alternativeName>
        <fullName evidence="7">D-glutamic acid-adding enzyme</fullName>
    </alternativeName>
    <alternativeName>
        <fullName evidence="7">UDP-N-acetylmuramoyl-L-alanyl-D-glutamate synthetase</fullName>
    </alternativeName>
</protein>
<feature type="domain" description="Mur ligase central" evidence="10">
    <location>
        <begin position="115"/>
        <end position="286"/>
    </location>
</feature>
<feature type="binding site" evidence="7">
    <location>
        <begin position="117"/>
        <end position="123"/>
    </location>
    <ligand>
        <name>ATP</name>
        <dbReference type="ChEBI" id="CHEBI:30616"/>
    </ligand>
</feature>
<dbReference type="Pfam" id="PF21799">
    <property type="entry name" value="MurD-like_N"/>
    <property type="match status" value="1"/>
</dbReference>
<comment type="similarity">
    <text evidence="7">Belongs to the MurCDEF family.</text>
</comment>
<keyword evidence="12" id="KW-1185">Reference proteome</keyword>
<dbReference type="EMBL" id="JBHRYB010000013">
    <property type="protein sequence ID" value="MFC3681150.1"/>
    <property type="molecule type" value="Genomic_DNA"/>
</dbReference>
<reference evidence="12" key="1">
    <citation type="journal article" date="2019" name="Int. J. Syst. Evol. Microbiol.">
        <title>The Global Catalogue of Microorganisms (GCM) 10K type strain sequencing project: providing services to taxonomists for standard genome sequencing and annotation.</title>
        <authorList>
            <consortium name="The Broad Institute Genomics Platform"/>
            <consortium name="The Broad Institute Genome Sequencing Center for Infectious Disease"/>
            <person name="Wu L."/>
            <person name="Ma J."/>
        </authorList>
    </citation>
    <scope>NUCLEOTIDE SEQUENCE [LARGE SCALE GENOMIC DNA]</scope>
    <source>
        <strain evidence="12">KCTC 42424</strain>
    </source>
</reference>
<comment type="function">
    <text evidence="7 8">Cell wall formation. Catalyzes the addition of glutamate to the nucleotide precursor UDP-N-acetylmuramoyl-L-alanine (UMA).</text>
</comment>
<comment type="subcellular location">
    <subcellularLocation>
        <location evidence="1 7 8">Cytoplasm</location>
    </subcellularLocation>
</comment>
<keyword evidence="4 7" id="KW-0436">Ligase</keyword>
<evidence type="ECO:0000256" key="2">
    <source>
        <dbReference type="ARBA" id="ARBA00004752"/>
    </source>
</evidence>
<gene>
    <name evidence="7 11" type="primary">murD</name>
    <name evidence="11" type="ORF">ACFOMG_13680</name>
</gene>
<evidence type="ECO:0000256" key="5">
    <source>
        <dbReference type="ARBA" id="ARBA00022741"/>
    </source>
</evidence>
<evidence type="ECO:0000256" key="4">
    <source>
        <dbReference type="ARBA" id="ARBA00022598"/>
    </source>
</evidence>
<dbReference type="Proteomes" id="UP001595722">
    <property type="component" value="Unassembled WGS sequence"/>
</dbReference>
<keyword evidence="7 8" id="KW-0961">Cell wall biogenesis/degradation</keyword>
<comment type="catalytic activity">
    <reaction evidence="7 8">
        <text>UDP-N-acetyl-alpha-D-muramoyl-L-alanine + D-glutamate + ATP = UDP-N-acetyl-alpha-D-muramoyl-L-alanyl-D-glutamate + ADP + phosphate + H(+)</text>
        <dbReference type="Rhea" id="RHEA:16429"/>
        <dbReference type="ChEBI" id="CHEBI:15378"/>
        <dbReference type="ChEBI" id="CHEBI:29986"/>
        <dbReference type="ChEBI" id="CHEBI:30616"/>
        <dbReference type="ChEBI" id="CHEBI:43474"/>
        <dbReference type="ChEBI" id="CHEBI:83898"/>
        <dbReference type="ChEBI" id="CHEBI:83900"/>
        <dbReference type="ChEBI" id="CHEBI:456216"/>
        <dbReference type="EC" id="6.3.2.9"/>
    </reaction>
</comment>
<dbReference type="InterPro" id="IPR036565">
    <property type="entry name" value="Mur-like_cat_sf"/>
</dbReference>
<dbReference type="Pfam" id="PF02875">
    <property type="entry name" value="Mur_ligase_C"/>
    <property type="match status" value="1"/>
</dbReference>
<dbReference type="Pfam" id="PF08245">
    <property type="entry name" value="Mur_ligase_M"/>
    <property type="match status" value="1"/>
</dbReference>
<dbReference type="RefSeq" id="WP_376867384.1">
    <property type="nucleotide sequence ID" value="NZ_JBHRYB010000013.1"/>
</dbReference>